<accession>J3JWA5</accession>
<evidence type="ECO:0000256" key="3">
    <source>
        <dbReference type="ARBA" id="ARBA00037342"/>
    </source>
</evidence>
<dbReference type="SMART" id="SM00558">
    <property type="entry name" value="JmjC"/>
    <property type="match status" value="1"/>
</dbReference>
<dbReference type="PROSITE" id="PS51184">
    <property type="entry name" value="JMJC"/>
    <property type="match status" value="1"/>
</dbReference>
<keyword evidence="2" id="KW-0963">Cytoplasm</keyword>
<evidence type="ECO:0000259" key="4">
    <source>
        <dbReference type="PROSITE" id="PS51184"/>
    </source>
</evidence>
<comment type="subcellular location">
    <subcellularLocation>
        <location evidence="1">Cytoplasm</location>
    </subcellularLocation>
</comment>
<dbReference type="Pfam" id="PF13621">
    <property type="entry name" value="Cupin_8"/>
    <property type="match status" value="1"/>
</dbReference>
<evidence type="ECO:0000256" key="1">
    <source>
        <dbReference type="ARBA" id="ARBA00004496"/>
    </source>
</evidence>
<evidence type="ECO:0000256" key="2">
    <source>
        <dbReference type="ARBA" id="ARBA00022490"/>
    </source>
</evidence>
<dbReference type="HOGENOM" id="CLU_016785_5_0_1"/>
<sequence>MKQMILNTKEPLLITNQMKCKLISWSLQDWKNELDTKLLKFRCGKNEYTEEPQWESKTVVKSATFQDFLNNINSNETEWWYFDYKYMFEWFNENDNFKEKIDWSPLGFPELSYKDSTIWIGSKGAHTPCHVDTYGCNVVLQVFGRKQWLLFPPEQNLKPTRIPFEESSIYSKVNFFSPKMEDLKDISNCRKVILNPGDVLIVPNKWWHYVENLETAIAVNIWLPLPQDDCQRIKEGIASILVGNMLQNIDISQQNILNPNMTEDLANIKTALKVIKLSVERCKEAKKCKEATVVTTTQPNDKNNLELALDKYDNVCKIPVLNDAELKSFWKSQSARFKSNRQINRNADKTPDAKEVVDFLEVITDDEVLELITKKLLKR</sequence>
<protein>
    <recommendedName>
        <fullName evidence="4">JmjC domain-containing protein</fullName>
    </recommendedName>
</protein>
<dbReference type="EMBL" id="BT127523">
    <property type="protein sequence ID" value="AEE62485.1"/>
    <property type="molecule type" value="mRNA"/>
</dbReference>
<dbReference type="Gene3D" id="2.60.120.650">
    <property type="entry name" value="Cupin"/>
    <property type="match status" value="1"/>
</dbReference>
<comment type="function">
    <text evidence="3">May play a role in cellular stress response.</text>
</comment>
<dbReference type="PANTHER" id="PTHR12461">
    <property type="entry name" value="HYPOXIA-INDUCIBLE FACTOR 1 ALPHA INHIBITOR-RELATED"/>
    <property type="match status" value="1"/>
</dbReference>
<proteinExistence type="evidence at transcript level"/>
<dbReference type="AlphaFoldDB" id="J3JWA5"/>
<dbReference type="PANTHER" id="PTHR12461:SF43">
    <property type="entry name" value="HSPB1-ASSOCIATED PROTEIN 1"/>
    <property type="match status" value="1"/>
</dbReference>
<reference evidence="5" key="1">
    <citation type="journal article" date="2012" name="Insect Biochem. Mol. Biol.">
        <title>Transcriptome and full-length cDNA resources for the mountain pine beetle, Dendroctonus ponderosae Hopkins, a major insect pest of pine forests.</title>
        <authorList>
            <person name="Keeling C.I."/>
            <person name="Henderson H."/>
            <person name="Li M."/>
            <person name="Yuen M."/>
            <person name="Clark E.L."/>
            <person name="Fraser J.D."/>
            <person name="Huber D.P."/>
            <person name="Liao N.Y."/>
            <person name="Roderick Docking T."/>
            <person name="Birol I."/>
            <person name="Chan S.K."/>
            <person name="Taylor G.A."/>
            <person name="Palmquist D."/>
            <person name="Jones S.J."/>
            <person name="Bohlmann J."/>
        </authorList>
    </citation>
    <scope>NUCLEOTIDE SEQUENCE</scope>
    <source>
        <tissue evidence="5">Midgut and adhering fatbody of emerged adults of both sexes after feeding on lodgepole pine for up to 64 h</tissue>
    </source>
</reference>
<evidence type="ECO:0000313" key="5">
    <source>
        <dbReference type="EMBL" id="AEE62485.1"/>
    </source>
</evidence>
<dbReference type="OrthoDB" id="438164at2759"/>
<feature type="domain" description="JmjC" evidence="4">
    <location>
        <begin position="80"/>
        <end position="238"/>
    </location>
</feature>
<organism evidence="5">
    <name type="scientific">Dendroctonus ponderosae</name>
    <name type="common">Mountain pine beetle</name>
    <dbReference type="NCBI Taxonomy" id="77166"/>
    <lineage>
        <taxon>Eukaryota</taxon>
        <taxon>Metazoa</taxon>
        <taxon>Ecdysozoa</taxon>
        <taxon>Arthropoda</taxon>
        <taxon>Hexapoda</taxon>
        <taxon>Insecta</taxon>
        <taxon>Pterygota</taxon>
        <taxon>Neoptera</taxon>
        <taxon>Endopterygota</taxon>
        <taxon>Coleoptera</taxon>
        <taxon>Polyphaga</taxon>
        <taxon>Cucujiformia</taxon>
        <taxon>Curculionidae</taxon>
        <taxon>Scolytinae</taxon>
        <taxon>Dendroctonus</taxon>
    </lineage>
</organism>
<name>J3JWA5_DENPD</name>
<dbReference type="InterPro" id="IPR003347">
    <property type="entry name" value="JmjC_dom"/>
</dbReference>
<dbReference type="SUPFAM" id="SSF51197">
    <property type="entry name" value="Clavaminate synthase-like"/>
    <property type="match status" value="1"/>
</dbReference>
<dbReference type="GO" id="GO:0005737">
    <property type="term" value="C:cytoplasm"/>
    <property type="evidence" value="ECO:0007669"/>
    <property type="project" value="UniProtKB-SubCell"/>
</dbReference>
<dbReference type="InterPro" id="IPR041667">
    <property type="entry name" value="Cupin_8"/>
</dbReference>